<accession>A0ABV7VZX1</accession>
<reference evidence="7" key="1">
    <citation type="journal article" date="2019" name="Int. J. Syst. Evol. Microbiol.">
        <title>The Global Catalogue of Microorganisms (GCM) 10K type strain sequencing project: providing services to taxonomists for standard genome sequencing and annotation.</title>
        <authorList>
            <consortium name="The Broad Institute Genomics Platform"/>
            <consortium name="The Broad Institute Genome Sequencing Center for Infectious Disease"/>
            <person name="Wu L."/>
            <person name="Ma J."/>
        </authorList>
    </citation>
    <scope>NUCLEOTIDE SEQUENCE [LARGE SCALE GENOMIC DNA]</scope>
    <source>
        <strain evidence="7">KCTC 42501</strain>
    </source>
</reference>
<dbReference type="InterPro" id="IPR024775">
    <property type="entry name" value="DinB-like"/>
</dbReference>
<dbReference type="Proteomes" id="UP001595729">
    <property type="component" value="Unassembled WGS sequence"/>
</dbReference>
<dbReference type="Gene3D" id="3.90.1580.10">
    <property type="entry name" value="paralog of FGE (formylglycine-generating enzyme)"/>
    <property type="match status" value="1"/>
</dbReference>
<name>A0ABV7VZX1_9BURK</name>
<dbReference type="Pfam" id="PF12867">
    <property type="entry name" value="DinB_2"/>
    <property type="match status" value="1"/>
</dbReference>
<dbReference type="SUPFAM" id="SSF109854">
    <property type="entry name" value="DinB/YfiT-like putative metalloenzymes"/>
    <property type="match status" value="1"/>
</dbReference>
<dbReference type="SUPFAM" id="SSF56436">
    <property type="entry name" value="C-type lectin-like"/>
    <property type="match status" value="1"/>
</dbReference>
<evidence type="ECO:0000256" key="1">
    <source>
        <dbReference type="ARBA" id="ARBA00023002"/>
    </source>
</evidence>
<dbReference type="EMBL" id="JBHRXX010000002">
    <property type="protein sequence ID" value="MFC3682729.1"/>
    <property type="molecule type" value="Genomic_DNA"/>
</dbReference>
<dbReference type="Pfam" id="PF03781">
    <property type="entry name" value="FGE-sulfatase"/>
    <property type="match status" value="1"/>
</dbReference>
<keyword evidence="2" id="KW-0408">Iron</keyword>
<dbReference type="InterPro" id="IPR051043">
    <property type="entry name" value="Sulfatase_Mod_Factor_Kinase"/>
</dbReference>
<keyword evidence="1" id="KW-0560">Oxidoreductase</keyword>
<sequence>MNTPAPPPTQLSALQRRFHAVRDQTLALATPLSEADCQVQSMPDASPTKWHLAHTTWFFETFVLERAEPGFQPFDPAYRVLYNSYYQGVGDQHPRPQRGLITRPGMAEVRAYRAQVDARIARLFAQGLAPELVTLVELGLQHEQQHQELLLTDIKHLLACNPTDPVYHPPRPQAPAALHPLRWCAFEEGVGEIGHSGEGFAFDNESPRHPVLLRPFALADRLVAQGEWRAFMDDGGYSDPRWWMAAGWDWLRAQRIAAPLYWQQSEEAGSWTAFTLHGRVPIDPHAPVVHISWFEADAYARWCAAQQGEPIRLPTEAEWEHAAQTLGPELQARGNFMDSGALHPLPLAHGQPGLQQMGGDVWEWTASAYLPYPGYRPWAGAVGEYNGKFMINQMVLRGGSCATPRDHIRASYRNFFPTEARWQFSGLRLAQDL</sequence>
<evidence type="ECO:0000256" key="3">
    <source>
        <dbReference type="ARBA" id="ARBA00037882"/>
    </source>
</evidence>
<dbReference type="InterPro" id="IPR005532">
    <property type="entry name" value="SUMF_dom"/>
</dbReference>
<dbReference type="InterPro" id="IPR042095">
    <property type="entry name" value="SUMF_sf"/>
</dbReference>
<dbReference type="RefSeq" id="WP_382171093.1">
    <property type="nucleotide sequence ID" value="NZ_JBHRXX010000002.1"/>
</dbReference>
<evidence type="ECO:0000259" key="5">
    <source>
        <dbReference type="Pfam" id="PF12867"/>
    </source>
</evidence>
<proteinExistence type="predicted"/>
<dbReference type="PANTHER" id="PTHR23150:SF36">
    <property type="entry name" value="HERCYNINE OXYGENASE"/>
    <property type="match status" value="1"/>
</dbReference>
<evidence type="ECO:0000256" key="2">
    <source>
        <dbReference type="ARBA" id="ARBA00023004"/>
    </source>
</evidence>
<dbReference type="PANTHER" id="PTHR23150">
    <property type="entry name" value="SULFATASE MODIFYING FACTOR 1, 2"/>
    <property type="match status" value="1"/>
</dbReference>
<dbReference type="InterPro" id="IPR017806">
    <property type="entry name" value="EgtB"/>
</dbReference>
<dbReference type="NCBIfam" id="TIGR03440">
    <property type="entry name" value="egtB_TIGR03440"/>
    <property type="match status" value="1"/>
</dbReference>
<gene>
    <name evidence="6" type="primary">egtB</name>
    <name evidence="6" type="ORF">ACFOPI_03930</name>
</gene>
<keyword evidence="7" id="KW-1185">Reference proteome</keyword>
<feature type="domain" description="Sulfatase-modifying factor enzyme-like" evidence="4">
    <location>
        <begin position="191"/>
        <end position="430"/>
    </location>
</feature>
<organism evidence="6 7">
    <name type="scientific">Hydrogenophaga luteola</name>
    <dbReference type="NCBI Taxonomy" id="1591122"/>
    <lineage>
        <taxon>Bacteria</taxon>
        <taxon>Pseudomonadati</taxon>
        <taxon>Pseudomonadota</taxon>
        <taxon>Betaproteobacteria</taxon>
        <taxon>Burkholderiales</taxon>
        <taxon>Comamonadaceae</taxon>
        <taxon>Hydrogenophaga</taxon>
    </lineage>
</organism>
<comment type="caution">
    <text evidence="6">The sequence shown here is derived from an EMBL/GenBank/DDBJ whole genome shotgun (WGS) entry which is preliminary data.</text>
</comment>
<evidence type="ECO:0000313" key="6">
    <source>
        <dbReference type="EMBL" id="MFC3682729.1"/>
    </source>
</evidence>
<dbReference type="InterPro" id="IPR034660">
    <property type="entry name" value="DinB/YfiT-like"/>
</dbReference>
<feature type="domain" description="DinB-like" evidence="5">
    <location>
        <begin position="18"/>
        <end position="147"/>
    </location>
</feature>
<evidence type="ECO:0000313" key="7">
    <source>
        <dbReference type="Proteomes" id="UP001595729"/>
    </source>
</evidence>
<dbReference type="InterPro" id="IPR016187">
    <property type="entry name" value="CTDL_fold"/>
</dbReference>
<comment type="pathway">
    <text evidence="3">Amino-acid biosynthesis; ergothioneine biosynthesis.</text>
</comment>
<protein>
    <submittedName>
        <fullName evidence="6">Ergothioneine biosynthesis protein EgtB</fullName>
    </submittedName>
</protein>
<evidence type="ECO:0000259" key="4">
    <source>
        <dbReference type="Pfam" id="PF03781"/>
    </source>
</evidence>